<protein>
    <submittedName>
        <fullName evidence="5">General secretion pathway protein E</fullName>
    </submittedName>
</protein>
<dbReference type="SUPFAM" id="SSF52540">
    <property type="entry name" value="P-loop containing nucleoside triphosphate hydrolases"/>
    <property type="match status" value="1"/>
</dbReference>
<keyword evidence="6" id="KW-1185">Reference proteome</keyword>
<dbReference type="Gene3D" id="3.40.50.300">
    <property type="entry name" value="P-loop containing nucleotide triphosphate hydrolases"/>
    <property type="match status" value="1"/>
</dbReference>
<reference evidence="5 6" key="1">
    <citation type="submission" date="2018-10" db="EMBL/GenBank/DDBJ databases">
        <title>Genomic Encyclopedia of Type Strains, Phase IV (KMG-IV): sequencing the most valuable type-strain genomes for metagenomic binning, comparative biology and taxonomic classification.</title>
        <authorList>
            <person name="Goeker M."/>
        </authorList>
    </citation>
    <scope>NUCLEOTIDE SEQUENCE [LARGE SCALE GENOMIC DNA]</scope>
    <source>
        <strain evidence="5 6">DSM 26916</strain>
    </source>
</reference>
<keyword evidence="2" id="KW-0547">Nucleotide-binding</keyword>
<evidence type="ECO:0000313" key="6">
    <source>
        <dbReference type="Proteomes" id="UP000268908"/>
    </source>
</evidence>
<dbReference type="GO" id="GO:0005524">
    <property type="term" value="F:ATP binding"/>
    <property type="evidence" value="ECO:0007669"/>
    <property type="project" value="UniProtKB-KW"/>
</dbReference>
<sequence>MNAPMNAAVAAALQEHDFPLMTLPQLHRLTPALDRLPLADAQARRCALFRDGKRWIAVFDDPLAGDVQRWVEARAGGFVDWYLARPDDLTAWLGRQEQGSSALASVAPKNLGAGGTAQTRESAEEVSLVRIQQDASPVVRLVNSTIHDALKLGASDIHLEATATGLDIRLRIDGVLEKVGGAVGRDIAEQAVSRLKVLAELDIAERRVPQDGRFPVRYSGRRIDLRVSVMPSIHGEDAVLRILDKRRLVPDGESLRLERLGFAAADLARIRDLAAQPYGMLLVTGPTGSGKTTTLYGVLSEIHDGRDKIVTIEDPVEYELPGVLQIPVNDKKGLSFARGLRSILRHDPDKIMIGEIRDAETAEIAVQSALTGHLVLSTVHANHVFDVFSRFAHMGIDPYSLTSALNGVWAQRLLRTVCPHCAEPVTPSPRDIAALKLTTEVALDGGAFRRGKGCGECRGTGYQGRRAVAEILALDDRLRTLIAQRAPLGEIKAEARLQGTRSLRDAALHLAREGLTTLEEVARVTLQH</sequence>
<dbReference type="Proteomes" id="UP000268908">
    <property type="component" value="Unassembled WGS sequence"/>
</dbReference>
<evidence type="ECO:0000259" key="4">
    <source>
        <dbReference type="PROSITE" id="PS00662"/>
    </source>
</evidence>
<dbReference type="Pfam" id="PF00437">
    <property type="entry name" value="T2SSE"/>
    <property type="match status" value="1"/>
</dbReference>
<evidence type="ECO:0000256" key="1">
    <source>
        <dbReference type="ARBA" id="ARBA00006611"/>
    </source>
</evidence>
<dbReference type="InterPro" id="IPR027417">
    <property type="entry name" value="P-loop_NTPase"/>
</dbReference>
<proteinExistence type="inferred from homology"/>
<dbReference type="GO" id="GO:0016887">
    <property type="term" value="F:ATP hydrolysis activity"/>
    <property type="evidence" value="ECO:0007669"/>
    <property type="project" value="TreeGrafter"/>
</dbReference>
<dbReference type="OrthoDB" id="5289285at2"/>
<dbReference type="EMBL" id="RCCI01000006">
    <property type="protein sequence ID" value="RLJ63524.1"/>
    <property type="molecule type" value="Genomic_DNA"/>
</dbReference>
<comment type="similarity">
    <text evidence="1">Belongs to the GSP E family.</text>
</comment>
<dbReference type="PANTHER" id="PTHR30258">
    <property type="entry name" value="TYPE II SECRETION SYSTEM PROTEIN GSPE-RELATED"/>
    <property type="match status" value="1"/>
</dbReference>
<name>A0A497XAF3_9PROT</name>
<evidence type="ECO:0000313" key="5">
    <source>
        <dbReference type="EMBL" id="RLJ63524.1"/>
    </source>
</evidence>
<dbReference type="Gene3D" id="3.30.450.90">
    <property type="match status" value="1"/>
</dbReference>
<evidence type="ECO:0000256" key="2">
    <source>
        <dbReference type="ARBA" id="ARBA00022741"/>
    </source>
</evidence>
<gene>
    <name evidence="5" type="ORF">DFR35_2148</name>
</gene>
<comment type="caution">
    <text evidence="5">The sequence shown here is derived from an EMBL/GenBank/DDBJ whole genome shotgun (WGS) entry which is preliminary data.</text>
</comment>
<dbReference type="InterPro" id="IPR001482">
    <property type="entry name" value="T2SS/T4SS_dom"/>
</dbReference>
<dbReference type="CDD" id="cd01129">
    <property type="entry name" value="PulE-GspE-like"/>
    <property type="match status" value="1"/>
</dbReference>
<keyword evidence="3" id="KW-0067">ATP-binding</keyword>
<evidence type="ECO:0000256" key="3">
    <source>
        <dbReference type="ARBA" id="ARBA00022840"/>
    </source>
</evidence>
<dbReference type="GO" id="GO:0005886">
    <property type="term" value="C:plasma membrane"/>
    <property type="evidence" value="ECO:0007669"/>
    <property type="project" value="TreeGrafter"/>
</dbReference>
<organism evidence="5 6">
    <name type="scientific">Sulfurisoma sediminicola</name>
    <dbReference type="NCBI Taxonomy" id="1381557"/>
    <lineage>
        <taxon>Bacteria</taxon>
        <taxon>Pseudomonadati</taxon>
        <taxon>Pseudomonadota</taxon>
        <taxon>Betaproteobacteria</taxon>
        <taxon>Nitrosomonadales</taxon>
        <taxon>Sterolibacteriaceae</taxon>
        <taxon>Sulfurisoma</taxon>
    </lineage>
</organism>
<dbReference type="PROSITE" id="PS00662">
    <property type="entry name" value="T2SP_E"/>
    <property type="match status" value="1"/>
</dbReference>
<dbReference type="AlphaFoldDB" id="A0A497XAF3"/>
<feature type="domain" description="Bacterial type II secretion system protein E" evidence="4">
    <location>
        <begin position="344"/>
        <end position="358"/>
    </location>
</feature>
<accession>A0A497XAF3</accession>
<dbReference type="RefSeq" id="WP_121242342.1">
    <property type="nucleotide sequence ID" value="NZ_BHVV01000003.1"/>
</dbReference>
<dbReference type="PANTHER" id="PTHR30258:SF1">
    <property type="entry name" value="PROTEIN TRANSPORT PROTEIN HOFB HOMOLOG"/>
    <property type="match status" value="1"/>
</dbReference>